<dbReference type="SUPFAM" id="SSF51011">
    <property type="entry name" value="Glycosyl hydrolase domain"/>
    <property type="match status" value="1"/>
</dbReference>
<keyword evidence="5" id="KW-0378">Hydrolase</keyword>
<keyword evidence="11" id="KW-1185">Reference proteome</keyword>
<evidence type="ECO:0000256" key="1">
    <source>
        <dbReference type="ARBA" id="ARBA00001462"/>
    </source>
</evidence>
<evidence type="ECO:0000256" key="8">
    <source>
        <dbReference type="SAM" id="SignalP"/>
    </source>
</evidence>
<proteinExistence type="inferred from homology"/>
<dbReference type="Pfam" id="PF22848">
    <property type="entry name" value="ASD1_dom"/>
    <property type="match status" value="1"/>
</dbReference>
<dbReference type="SMART" id="SM00813">
    <property type="entry name" value="Alpha-L-AF_C"/>
    <property type="match status" value="1"/>
</dbReference>
<organism evidence="10 11">
    <name type="scientific">Chryseolinea lacunae</name>
    <dbReference type="NCBI Taxonomy" id="2801331"/>
    <lineage>
        <taxon>Bacteria</taxon>
        <taxon>Pseudomonadati</taxon>
        <taxon>Bacteroidota</taxon>
        <taxon>Cytophagia</taxon>
        <taxon>Cytophagales</taxon>
        <taxon>Fulvivirgaceae</taxon>
        <taxon>Chryseolinea</taxon>
    </lineage>
</organism>
<dbReference type="SUPFAM" id="SSF51445">
    <property type="entry name" value="(Trans)glycosidases"/>
    <property type="match status" value="1"/>
</dbReference>
<dbReference type="InterPro" id="IPR055235">
    <property type="entry name" value="ASD1_cat"/>
</dbReference>
<evidence type="ECO:0000256" key="4">
    <source>
        <dbReference type="ARBA" id="ARBA00012670"/>
    </source>
</evidence>
<evidence type="ECO:0000313" key="11">
    <source>
        <dbReference type="Proteomes" id="UP000613030"/>
    </source>
</evidence>
<evidence type="ECO:0000256" key="6">
    <source>
        <dbReference type="ARBA" id="ARBA00023277"/>
    </source>
</evidence>
<dbReference type="PANTHER" id="PTHR43576">
    <property type="entry name" value="ALPHA-L-ARABINOFURANOSIDASE C-RELATED"/>
    <property type="match status" value="1"/>
</dbReference>
<feature type="signal peptide" evidence="8">
    <location>
        <begin position="1"/>
        <end position="20"/>
    </location>
</feature>
<comment type="catalytic activity">
    <reaction evidence="1">
        <text>Hydrolysis of terminal non-reducing alpha-L-arabinofuranoside residues in alpha-L-arabinosides.</text>
        <dbReference type="EC" id="3.2.1.55"/>
    </reaction>
</comment>
<protein>
    <recommendedName>
        <fullName evidence="4">non-reducing end alpha-L-arabinofuranosidase</fullName>
        <ecNumber evidence="4">3.2.1.55</ecNumber>
    </recommendedName>
</protein>
<reference evidence="10 11" key="1">
    <citation type="submission" date="2021-01" db="EMBL/GenBank/DDBJ databases">
        <title>Chryseolinea sp. Jin1 Genome sequencing and assembly.</title>
        <authorList>
            <person name="Kim I."/>
        </authorList>
    </citation>
    <scope>NUCLEOTIDE SEQUENCE [LARGE SCALE GENOMIC DNA]</scope>
    <source>
        <strain evidence="10 11">Jin1</strain>
    </source>
</reference>
<dbReference type="EC" id="3.2.1.55" evidence="4"/>
<keyword evidence="6" id="KW-0119">Carbohydrate metabolism</keyword>
<dbReference type="Gene3D" id="3.20.20.80">
    <property type="entry name" value="Glycosidases"/>
    <property type="match status" value="1"/>
</dbReference>
<dbReference type="Proteomes" id="UP000613030">
    <property type="component" value="Unassembled WGS sequence"/>
</dbReference>
<evidence type="ECO:0000259" key="9">
    <source>
        <dbReference type="SMART" id="SM00813"/>
    </source>
</evidence>
<keyword evidence="7" id="KW-0326">Glycosidase</keyword>
<dbReference type="Pfam" id="PF06964">
    <property type="entry name" value="Alpha-L-AF_C"/>
    <property type="match status" value="1"/>
</dbReference>
<keyword evidence="8" id="KW-0732">Signal</keyword>
<evidence type="ECO:0000256" key="7">
    <source>
        <dbReference type="ARBA" id="ARBA00023295"/>
    </source>
</evidence>
<dbReference type="RefSeq" id="WP_202014143.1">
    <property type="nucleotide sequence ID" value="NZ_JAERRB010000011.1"/>
</dbReference>
<dbReference type="InterPro" id="IPR010720">
    <property type="entry name" value="Alpha-L-AF_C"/>
</dbReference>
<gene>
    <name evidence="10" type="ORF">JI741_24860</name>
</gene>
<dbReference type="InterPro" id="IPR013780">
    <property type="entry name" value="Glyco_hydro_b"/>
</dbReference>
<evidence type="ECO:0000256" key="3">
    <source>
        <dbReference type="ARBA" id="ARBA00011165"/>
    </source>
</evidence>
<dbReference type="InterPro" id="IPR017853">
    <property type="entry name" value="GH"/>
</dbReference>
<comment type="caution">
    <text evidence="10">The sequence shown here is derived from an EMBL/GenBank/DDBJ whole genome shotgun (WGS) entry which is preliminary data.</text>
</comment>
<accession>A0ABS1KYZ1</accession>
<dbReference type="PANTHER" id="PTHR43576:SF2">
    <property type="entry name" value="INTRACELLULAR EXO-ALPHA-L-ARABINOFURANOSIDASE 2"/>
    <property type="match status" value="1"/>
</dbReference>
<comment type="subunit">
    <text evidence="3">Homohexamer; trimer of dimers.</text>
</comment>
<dbReference type="EMBL" id="JAERRB010000011">
    <property type="protein sequence ID" value="MBL0744488.1"/>
    <property type="molecule type" value="Genomic_DNA"/>
</dbReference>
<evidence type="ECO:0000313" key="10">
    <source>
        <dbReference type="EMBL" id="MBL0744488.1"/>
    </source>
</evidence>
<evidence type="ECO:0000256" key="2">
    <source>
        <dbReference type="ARBA" id="ARBA00007186"/>
    </source>
</evidence>
<feature type="domain" description="Alpha-L-arabinofuranosidase C-terminal" evidence="9">
    <location>
        <begin position="315"/>
        <end position="505"/>
    </location>
</feature>
<evidence type="ECO:0000256" key="5">
    <source>
        <dbReference type="ARBA" id="ARBA00022801"/>
    </source>
</evidence>
<comment type="similarity">
    <text evidence="2">Belongs to the glycosyl hydrolase 51 family.</text>
</comment>
<feature type="chain" id="PRO_5047211007" description="non-reducing end alpha-L-arabinofuranosidase" evidence="8">
    <location>
        <begin position="21"/>
        <end position="513"/>
    </location>
</feature>
<name>A0ABS1KYZ1_9BACT</name>
<sequence length="513" mass="57407">MKHFLTLILTLSVVALFAQPANRIVANPEYSKNIISKHIYGHFSEHLGHCIYGGYFVDEGSTIPNTRRIRTDIVDALKKIKIPNLRWPGGCFADEYHWNDGIGLRSERPKMVNTNWGGVTEDNSFGTHEFLDLCEMLGTEPYICGNVGSGTVAEMSKWVEYLNFDGVSPMADLRKKNGHDKPWKVRFWGVGNENWGCGGSMTAEFYADQYRRYATYARNYGDAKLMKIAGGANSGDYHWTETLMKNVPLNMMWGISLHYYTIPKTWASKGSATAFGEDEYFSAMKSCLHMEELVSRHSAVMDQYDPEKRVALAVDEWGIWTDVEPGTNPGFLFQQNSLRDALIAASTLNIFNNHSDRVRMSNLAQTVNVLQALILTDKEKMLLTPTYHIYDLYQVHQEATLIPLVLRTKDYVLGNDKLPALNASASRDKDGNIHISVVNIDPTNAQDLQIDIAGTQALKASAQILTSEKYTDHNTFEKPNALKPAPFAGTKKSGESISLKVPAKSVVMITLAK</sequence>
<dbReference type="Gene3D" id="2.60.40.1180">
    <property type="entry name" value="Golgi alpha-mannosidase II"/>
    <property type="match status" value="1"/>
</dbReference>